<evidence type="ECO:0000256" key="2">
    <source>
        <dbReference type="ARBA" id="ARBA00023015"/>
    </source>
</evidence>
<dbReference type="InterPro" id="IPR007627">
    <property type="entry name" value="RNA_pol_sigma70_r2"/>
</dbReference>
<organism evidence="7 8">
    <name type="scientific">Dokdonia sinensis</name>
    <dbReference type="NCBI Taxonomy" id="2479847"/>
    <lineage>
        <taxon>Bacteria</taxon>
        <taxon>Pseudomonadati</taxon>
        <taxon>Bacteroidota</taxon>
        <taxon>Flavobacteriia</taxon>
        <taxon>Flavobacteriales</taxon>
        <taxon>Flavobacteriaceae</taxon>
        <taxon>Dokdonia</taxon>
    </lineage>
</organism>
<feature type="domain" description="RNA polymerase sigma-70 region 2" evidence="5">
    <location>
        <begin position="18"/>
        <end position="82"/>
    </location>
</feature>
<evidence type="ECO:0000256" key="4">
    <source>
        <dbReference type="ARBA" id="ARBA00023163"/>
    </source>
</evidence>
<evidence type="ECO:0000313" key="8">
    <source>
        <dbReference type="Proteomes" id="UP000281985"/>
    </source>
</evidence>
<dbReference type="AlphaFoldDB" id="A0A3M0GEZ4"/>
<dbReference type="CDD" id="cd06171">
    <property type="entry name" value="Sigma70_r4"/>
    <property type="match status" value="1"/>
</dbReference>
<protein>
    <submittedName>
        <fullName evidence="7">Sigma-70 family RNA polymerase sigma factor</fullName>
    </submittedName>
</protein>
<dbReference type="SUPFAM" id="SSF88946">
    <property type="entry name" value="Sigma2 domain of RNA polymerase sigma factors"/>
    <property type="match status" value="1"/>
</dbReference>
<evidence type="ECO:0000313" key="7">
    <source>
        <dbReference type="EMBL" id="RMB63485.1"/>
    </source>
</evidence>
<keyword evidence="2" id="KW-0805">Transcription regulation</keyword>
<dbReference type="Gene3D" id="1.10.1740.10">
    <property type="match status" value="1"/>
</dbReference>
<keyword evidence="4" id="KW-0804">Transcription</keyword>
<accession>A0A3M0GEZ4</accession>
<dbReference type="Pfam" id="PF08281">
    <property type="entry name" value="Sigma70_r4_2"/>
    <property type="match status" value="1"/>
</dbReference>
<dbReference type="EMBL" id="REFV01000002">
    <property type="protein sequence ID" value="RMB63485.1"/>
    <property type="molecule type" value="Genomic_DNA"/>
</dbReference>
<dbReference type="InterPro" id="IPR013249">
    <property type="entry name" value="RNA_pol_sigma70_r4_t2"/>
</dbReference>
<dbReference type="PANTHER" id="PTHR43133:SF46">
    <property type="entry name" value="RNA POLYMERASE SIGMA-70 FACTOR ECF SUBFAMILY"/>
    <property type="match status" value="1"/>
</dbReference>
<reference evidence="7 8" key="1">
    <citation type="submission" date="2018-10" db="EMBL/GenBank/DDBJ databases">
        <title>Dokdonia luteus sp. nov., isolated from sea water.</title>
        <authorList>
            <person name="Zhou L.Y."/>
            <person name="Du Z.J."/>
        </authorList>
    </citation>
    <scope>NUCLEOTIDE SEQUENCE [LARGE SCALE GENOMIC DNA]</scope>
    <source>
        <strain evidence="7 8">SH27</strain>
    </source>
</reference>
<sequence length="174" mass="20377">MPKELHDNICQRSVFESIYKKYAQDLTNFLYYKFGANLEPSDRAQDAFIKLWENCAKIPPSKAKSFLFTTANNLMLNAIKHNKVVLNHQKIKPKSYTNEDPEFVLEKKQFARQYEQALSKLSEEQRVAFLLSKVEKKTHQEIADMLGTTKKVVEYRIYSGFKILKEELIAIKHI</sequence>
<evidence type="ECO:0000256" key="3">
    <source>
        <dbReference type="ARBA" id="ARBA00023082"/>
    </source>
</evidence>
<comment type="caution">
    <text evidence="7">The sequence shown here is derived from an EMBL/GenBank/DDBJ whole genome shotgun (WGS) entry which is preliminary data.</text>
</comment>
<dbReference type="Proteomes" id="UP000281985">
    <property type="component" value="Unassembled WGS sequence"/>
</dbReference>
<dbReference type="InterPro" id="IPR036388">
    <property type="entry name" value="WH-like_DNA-bd_sf"/>
</dbReference>
<dbReference type="PANTHER" id="PTHR43133">
    <property type="entry name" value="RNA POLYMERASE ECF-TYPE SIGMA FACTO"/>
    <property type="match status" value="1"/>
</dbReference>
<dbReference type="InterPro" id="IPR014284">
    <property type="entry name" value="RNA_pol_sigma-70_dom"/>
</dbReference>
<evidence type="ECO:0000256" key="1">
    <source>
        <dbReference type="ARBA" id="ARBA00010641"/>
    </source>
</evidence>
<dbReference type="Pfam" id="PF04542">
    <property type="entry name" value="Sigma70_r2"/>
    <property type="match status" value="1"/>
</dbReference>
<dbReference type="GO" id="GO:0003677">
    <property type="term" value="F:DNA binding"/>
    <property type="evidence" value="ECO:0007669"/>
    <property type="project" value="InterPro"/>
</dbReference>
<dbReference type="GO" id="GO:0016987">
    <property type="term" value="F:sigma factor activity"/>
    <property type="evidence" value="ECO:0007669"/>
    <property type="project" value="UniProtKB-KW"/>
</dbReference>
<name>A0A3M0GEZ4_9FLAO</name>
<dbReference type="GO" id="GO:0006352">
    <property type="term" value="P:DNA-templated transcription initiation"/>
    <property type="evidence" value="ECO:0007669"/>
    <property type="project" value="InterPro"/>
</dbReference>
<keyword evidence="3" id="KW-0731">Sigma factor</keyword>
<feature type="domain" description="RNA polymerase sigma factor 70 region 4 type 2" evidence="6">
    <location>
        <begin position="112"/>
        <end position="162"/>
    </location>
</feature>
<keyword evidence="8" id="KW-1185">Reference proteome</keyword>
<dbReference type="InterPro" id="IPR039425">
    <property type="entry name" value="RNA_pol_sigma-70-like"/>
</dbReference>
<comment type="similarity">
    <text evidence="1">Belongs to the sigma-70 factor family. ECF subfamily.</text>
</comment>
<dbReference type="Gene3D" id="1.10.10.10">
    <property type="entry name" value="Winged helix-like DNA-binding domain superfamily/Winged helix DNA-binding domain"/>
    <property type="match status" value="1"/>
</dbReference>
<proteinExistence type="inferred from homology"/>
<evidence type="ECO:0000259" key="5">
    <source>
        <dbReference type="Pfam" id="PF04542"/>
    </source>
</evidence>
<gene>
    <name evidence="7" type="ORF">EAX61_03605</name>
</gene>
<evidence type="ECO:0000259" key="6">
    <source>
        <dbReference type="Pfam" id="PF08281"/>
    </source>
</evidence>
<dbReference type="OrthoDB" id="659855at2"/>
<dbReference type="InterPro" id="IPR013325">
    <property type="entry name" value="RNA_pol_sigma_r2"/>
</dbReference>
<dbReference type="SUPFAM" id="SSF88659">
    <property type="entry name" value="Sigma3 and sigma4 domains of RNA polymerase sigma factors"/>
    <property type="match status" value="1"/>
</dbReference>
<dbReference type="InterPro" id="IPR013324">
    <property type="entry name" value="RNA_pol_sigma_r3/r4-like"/>
</dbReference>
<dbReference type="RefSeq" id="WP_121916288.1">
    <property type="nucleotide sequence ID" value="NZ_REFV01000002.1"/>
</dbReference>
<dbReference type="NCBIfam" id="TIGR02937">
    <property type="entry name" value="sigma70-ECF"/>
    <property type="match status" value="1"/>
</dbReference>